<evidence type="ECO:0000313" key="3">
    <source>
        <dbReference type="EMBL" id="OZG63646.1"/>
    </source>
</evidence>
<feature type="chain" id="PRO_5012604997" evidence="2">
    <location>
        <begin position="31"/>
        <end position="59"/>
    </location>
</feature>
<gene>
    <name evidence="3" type="ORF">BHAP_1752</name>
</gene>
<comment type="caution">
    <text evidence="3">The sequence shown here is derived from an EMBL/GenBank/DDBJ whole genome shotgun (WGS) entry which is preliminary data.</text>
</comment>
<proteinExistence type="predicted"/>
<evidence type="ECO:0000313" key="4">
    <source>
        <dbReference type="Proteomes" id="UP000216074"/>
    </source>
</evidence>
<feature type="signal peptide" evidence="2">
    <location>
        <begin position="1"/>
        <end position="30"/>
    </location>
</feature>
<name>A0A261FY13_9BIFI</name>
<keyword evidence="2" id="KW-0732">Signal</keyword>
<sequence>MKGKSILSFICAVLTSVAMLLPVSVTVADASDSTDSMWPPARPVAPKLPNRRPSSSGNC</sequence>
<protein>
    <submittedName>
        <fullName evidence="3">Uncharacterized protein</fullName>
    </submittedName>
</protein>
<keyword evidence="4" id="KW-1185">Reference proteome</keyword>
<evidence type="ECO:0000256" key="2">
    <source>
        <dbReference type="SAM" id="SignalP"/>
    </source>
</evidence>
<dbReference type="EMBL" id="MWWY01000034">
    <property type="protein sequence ID" value="OZG63646.1"/>
    <property type="molecule type" value="Genomic_DNA"/>
</dbReference>
<organism evidence="3 4">
    <name type="scientific">Bifidobacterium hapali</name>
    <dbReference type="NCBI Taxonomy" id="1630172"/>
    <lineage>
        <taxon>Bacteria</taxon>
        <taxon>Bacillati</taxon>
        <taxon>Actinomycetota</taxon>
        <taxon>Actinomycetes</taxon>
        <taxon>Bifidobacteriales</taxon>
        <taxon>Bifidobacteriaceae</taxon>
        <taxon>Bifidobacterium</taxon>
    </lineage>
</organism>
<dbReference type="AlphaFoldDB" id="A0A261FY13"/>
<reference evidence="3 4" key="1">
    <citation type="journal article" date="2017" name="BMC Genomics">
        <title>Comparative genomic and phylogenomic analyses of the Bifidobacteriaceae family.</title>
        <authorList>
            <person name="Lugli G.A."/>
            <person name="Milani C."/>
            <person name="Turroni F."/>
            <person name="Duranti S."/>
            <person name="Mancabelli L."/>
            <person name="Mangifesta M."/>
            <person name="Ferrario C."/>
            <person name="Modesto M."/>
            <person name="Mattarelli P."/>
            <person name="Jiri K."/>
            <person name="van Sinderen D."/>
            <person name="Ventura M."/>
        </authorList>
    </citation>
    <scope>NUCLEOTIDE SEQUENCE [LARGE SCALE GENOMIC DNA]</scope>
    <source>
        <strain evidence="3 4">DSM 100202</strain>
    </source>
</reference>
<evidence type="ECO:0000256" key="1">
    <source>
        <dbReference type="SAM" id="MobiDB-lite"/>
    </source>
</evidence>
<feature type="region of interest" description="Disordered" evidence="1">
    <location>
        <begin position="30"/>
        <end position="59"/>
    </location>
</feature>
<accession>A0A261FY13</accession>
<dbReference type="Proteomes" id="UP000216074">
    <property type="component" value="Unassembled WGS sequence"/>
</dbReference>